<evidence type="ECO:0000313" key="2">
    <source>
        <dbReference type="EMBL" id="GIH44055.1"/>
    </source>
</evidence>
<dbReference type="InterPro" id="IPR011991">
    <property type="entry name" value="ArsR-like_HTH"/>
</dbReference>
<sequence length="682" mass="74805">MSVASSVCLSHPYGMSDSLDSEATGRDWYQRSQTAPSLPGPVETWVQRLPDILRTIDGSALTSSIPVDENRDVPAQQLLKTLGKSFVKRSGESVKLTPDAQEWLQNPTTHALVGHLHRHVRFFGEVLAQLADAPLSHDSLLECANQRYAMGWNALDQVRRRTNWLRGTGAVELYDGLVRITPKGEAMLTKLALGGPPAAGTYTTKVGDRTGPIGNLLESLRTSGHASRKTAQSLYFPSPDDRGPLDFMATTVEYAIPEIQERILEDLIQSEFQSAPASTRQARASLVAAGLIYRSRMNHWGATEGARQWLESNEPIDLVALVHASVWFVGEILRELADTAKSAGELAKISSLYNRDPLSPQAVSMRLRFLLDADMVEKVSSKDFRLTPAGRGMIEILPIQDRAELAIIQADEGTNQANAAATGPTRAVELADLLVRYSRDGSKHKQVEQLVCEALRSLGFEVQPIGGPGKTDALIRSTAPALPPIAIEVKTASAGPVPPAELRSVKLERHREQVGAVATVAIGPEFHTDTHAEASKDRGFALMHTETLSRLLLLHERYPFSTEEIRKFLDPALTADQRHEAVEISWTARVHQLNALKEVLNKLVAEQRSPYGDGLLEERDVQRDLRNLDPGLVSEAIHLLSSPFLSALSGADRQRFKPTAAIDLVAQRLKAISRWITANNDS</sequence>
<dbReference type="Pfam" id="PF04471">
    <property type="entry name" value="Mrr_cat"/>
    <property type="match status" value="1"/>
</dbReference>
<dbReference type="InterPro" id="IPR036390">
    <property type="entry name" value="WH_DNA-bd_sf"/>
</dbReference>
<keyword evidence="3" id="KW-1185">Reference proteome</keyword>
<evidence type="ECO:0000259" key="1">
    <source>
        <dbReference type="Pfam" id="PF04471"/>
    </source>
</evidence>
<dbReference type="Proteomes" id="UP000603904">
    <property type="component" value="Unassembled WGS sequence"/>
</dbReference>
<accession>A0ABQ4GAH9</accession>
<dbReference type="CDD" id="cd00090">
    <property type="entry name" value="HTH_ARSR"/>
    <property type="match status" value="1"/>
</dbReference>
<proteinExistence type="predicted"/>
<comment type="caution">
    <text evidence="2">The sequence shown here is derived from an EMBL/GenBank/DDBJ whole genome shotgun (WGS) entry which is preliminary data.</text>
</comment>
<evidence type="ECO:0000313" key="3">
    <source>
        <dbReference type="Proteomes" id="UP000603904"/>
    </source>
</evidence>
<dbReference type="InterPro" id="IPR007560">
    <property type="entry name" value="Restrct_endonuc_IV_Mrr"/>
</dbReference>
<dbReference type="SUPFAM" id="SSF46785">
    <property type="entry name" value="Winged helix' DNA-binding domain"/>
    <property type="match status" value="1"/>
</dbReference>
<dbReference type="EMBL" id="BOOC01000050">
    <property type="protein sequence ID" value="GIH44055.1"/>
    <property type="molecule type" value="Genomic_DNA"/>
</dbReference>
<feature type="domain" description="Restriction endonuclease type IV Mrr" evidence="1">
    <location>
        <begin position="443"/>
        <end position="552"/>
    </location>
</feature>
<name>A0ABQ4GAH9_9ACTN</name>
<protein>
    <recommendedName>
        <fullName evidence="1">Restriction endonuclease type IV Mrr domain-containing protein</fullName>
    </recommendedName>
</protein>
<organism evidence="2 3">
    <name type="scientific">Microbispora corallina</name>
    <dbReference type="NCBI Taxonomy" id="83302"/>
    <lineage>
        <taxon>Bacteria</taxon>
        <taxon>Bacillati</taxon>
        <taxon>Actinomycetota</taxon>
        <taxon>Actinomycetes</taxon>
        <taxon>Streptosporangiales</taxon>
        <taxon>Streptosporangiaceae</taxon>
        <taxon>Microbispora</taxon>
    </lineage>
</organism>
<gene>
    <name evidence="2" type="ORF">Mco01_70550</name>
</gene>
<reference evidence="2 3" key="1">
    <citation type="submission" date="2021-01" db="EMBL/GenBank/DDBJ databases">
        <title>Whole genome shotgun sequence of Microbispora corallina NBRC 16416.</title>
        <authorList>
            <person name="Komaki H."/>
            <person name="Tamura T."/>
        </authorList>
    </citation>
    <scope>NUCLEOTIDE SEQUENCE [LARGE SCALE GENOMIC DNA]</scope>
    <source>
        <strain evidence="2 3">NBRC 16416</strain>
    </source>
</reference>